<evidence type="ECO:0000256" key="9">
    <source>
        <dbReference type="ARBA" id="ARBA00022946"/>
    </source>
</evidence>
<dbReference type="Pfam" id="PF10161">
    <property type="entry name" value="DDDD"/>
    <property type="match status" value="1"/>
</dbReference>
<organism evidence="15 16">
    <name type="scientific">Argiope bruennichi</name>
    <name type="common">Wasp spider</name>
    <name type="synonym">Aranea bruennichi</name>
    <dbReference type="NCBI Taxonomy" id="94029"/>
    <lineage>
        <taxon>Eukaryota</taxon>
        <taxon>Metazoa</taxon>
        <taxon>Ecdysozoa</taxon>
        <taxon>Arthropoda</taxon>
        <taxon>Chelicerata</taxon>
        <taxon>Arachnida</taxon>
        <taxon>Araneae</taxon>
        <taxon>Araneomorphae</taxon>
        <taxon>Entelegynae</taxon>
        <taxon>Araneoidea</taxon>
        <taxon>Araneidae</taxon>
        <taxon>Argiope</taxon>
    </lineage>
</organism>
<sequence>MASKLLRLASNIYMMNYPLKKMTTIPIRHAVTSETGAVLPKPEKMPFGPVRVLLTVLPGLYLGATISKEGAAFLEENDIFVPDEDDDED</sequence>
<evidence type="ECO:0000256" key="12">
    <source>
        <dbReference type="ARBA" id="ARBA00023128"/>
    </source>
</evidence>
<gene>
    <name evidence="15" type="ORF">HNY73_017086</name>
</gene>
<keyword evidence="16" id="KW-1185">Reference proteome</keyword>
<proteinExistence type="inferred from homology"/>
<evidence type="ECO:0000256" key="10">
    <source>
        <dbReference type="ARBA" id="ARBA00022989"/>
    </source>
</evidence>
<evidence type="ECO:0000256" key="1">
    <source>
        <dbReference type="ARBA" id="ARBA00004434"/>
    </source>
</evidence>
<keyword evidence="13" id="KW-0472">Membrane</keyword>
<accession>A0A8T0ELS8</accession>
<keyword evidence="9 14" id="KW-0809">Transit peptide</keyword>
<keyword evidence="8 14" id="KW-0106">Calcium</keyword>
<evidence type="ECO:0000256" key="3">
    <source>
        <dbReference type="ARBA" id="ARBA00022180"/>
    </source>
</evidence>
<dbReference type="Proteomes" id="UP000807504">
    <property type="component" value="Unassembled WGS sequence"/>
</dbReference>
<evidence type="ECO:0000256" key="13">
    <source>
        <dbReference type="ARBA" id="ARBA00023136"/>
    </source>
</evidence>
<dbReference type="GO" id="GO:0036444">
    <property type="term" value="P:calcium import into the mitochondrion"/>
    <property type="evidence" value="ECO:0007669"/>
    <property type="project" value="UniProtKB-UniRule"/>
</dbReference>
<evidence type="ECO:0000256" key="14">
    <source>
        <dbReference type="RuleBase" id="RU369077"/>
    </source>
</evidence>
<keyword evidence="7 14" id="KW-0999">Mitochondrion inner membrane</keyword>
<evidence type="ECO:0000313" key="16">
    <source>
        <dbReference type="Proteomes" id="UP000807504"/>
    </source>
</evidence>
<dbReference type="GO" id="GO:0051560">
    <property type="term" value="P:mitochondrial calcium ion homeostasis"/>
    <property type="evidence" value="ECO:0007669"/>
    <property type="project" value="UniProtKB-UniRule"/>
</dbReference>
<dbReference type="PANTHER" id="PTHR33904">
    <property type="entry name" value="ESSENTIAL MCU REGULATOR, MITOCHONDRIAL"/>
    <property type="match status" value="1"/>
</dbReference>
<evidence type="ECO:0000256" key="7">
    <source>
        <dbReference type="ARBA" id="ARBA00022792"/>
    </source>
</evidence>
<comment type="subunit">
    <text evidence="14">Component of the uniplex complex. Interacts (via the transmembrane region) with MCU (via the first transmembrane region); the interaction is direct.</text>
</comment>
<name>A0A8T0ELS8_ARGBR</name>
<keyword evidence="10" id="KW-1133">Transmembrane helix</keyword>
<evidence type="ECO:0000256" key="8">
    <source>
        <dbReference type="ARBA" id="ARBA00022837"/>
    </source>
</evidence>
<comment type="caution">
    <text evidence="15">The sequence shown here is derived from an EMBL/GenBank/DDBJ whole genome shotgun (WGS) entry which is preliminary data.</text>
</comment>
<evidence type="ECO:0000256" key="4">
    <source>
        <dbReference type="ARBA" id="ARBA00022448"/>
    </source>
</evidence>
<reference evidence="15" key="2">
    <citation type="submission" date="2020-06" db="EMBL/GenBank/DDBJ databases">
        <authorList>
            <person name="Sheffer M."/>
        </authorList>
    </citation>
    <scope>NUCLEOTIDE SEQUENCE</scope>
</reference>
<evidence type="ECO:0000256" key="6">
    <source>
        <dbReference type="ARBA" id="ARBA00022692"/>
    </source>
</evidence>
<keyword evidence="6" id="KW-0812">Transmembrane</keyword>
<dbReference type="EMBL" id="JABXBU010002227">
    <property type="protein sequence ID" value="KAF8774548.1"/>
    <property type="molecule type" value="Genomic_DNA"/>
</dbReference>
<comment type="function">
    <text evidence="14">Essential regulatory subunit of the mitochondrial calcium uniporter complex (uniplex), a complex that mediates calcium uptake into mitochondria.</text>
</comment>
<dbReference type="AlphaFoldDB" id="A0A8T0ELS8"/>
<dbReference type="GO" id="GO:1990246">
    <property type="term" value="C:uniplex complex"/>
    <property type="evidence" value="ECO:0007669"/>
    <property type="project" value="UniProtKB-UniRule"/>
</dbReference>
<evidence type="ECO:0000256" key="5">
    <source>
        <dbReference type="ARBA" id="ARBA00022568"/>
    </source>
</evidence>
<comment type="subcellular location">
    <subcellularLocation>
        <location evidence="1 14">Mitochondrion inner membrane</location>
        <topology evidence="1 14">Single-pass membrane protein</topology>
    </subcellularLocation>
</comment>
<keyword evidence="4 14" id="KW-0813">Transport</keyword>
<reference evidence="15" key="1">
    <citation type="journal article" date="2020" name="bioRxiv">
        <title>Chromosome-level reference genome of the European wasp spider Argiope bruennichi: a resource for studies on range expansion and evolutionary adaptation.</title>
        <authorList>
            <person name="Sheffer M.M."/>
            <person name="Hoppe A."/>
            <person name="Krehenwinkel H."/>
            <person name="Uhl G."/>
            <person name="Kuss A.W."/>
            <person name="Jensen L."/>
            <person name="Jensen C."/>
            <person name="Gillespie R.G."/>
            <person name="Hoff K.J."/>
            <person name="Prost S."/>
        </authorList>
    </citation>
    <scope>NUCLEOTIDE SEQUENCE</scope>
</reference>
<evidence type="ECO:0000256" key="11">
    <source>
        <dbReference type="ARBA" id="ARBA00023065"/>
    </source>
</evidence>
<comment type="similarity">
    <text evidence="2 14">Belongs to the SMDT1/EMRE family.</text>
</comment>
<keyword evidence="11 14" id="KW-0406">Ion transport</keyword>
<keyword evidence="12 14" id="KW-0496">Mitochondrion</keyword>
<evidence type="ECO:0000256" key="2">
    <source>
        <dbReference type="ARBA" id="ARBA00008958"/>
    </source>
</evidence>
<evidence type="ECO:0000313" key="15">
    <source>
        <dbReference type="EMBL" id="KAF8774548.1"/>
    </source>
</evidence>
<protein>
    <recommendedName>
        <fullName evidence="3 14">Essential MCU regulator, mitochondrial</fullName>
    </recommendedName>
    <alternativeName>
        <fullName evidence="14">Single-pass membrane protein with aspartate-rich tail 1, mitochondrial</fullName>
    </alternativeName>
</protein>
<dbReference type="InterPro" id="IPR018782">
    <property type="entry name" value="MCU_reg"/>
</dbReference>
<dbReference type="PANTHER" id="PTHR33904:SF1">
    <property type="entry name" value="ESSENTIAL MCU REGULATOR, MITOCHONDRIAL"/>
    <property type="match status" value="1"/>
</dbReference>
<keyword evidence="5 14" id="KW-0109">Calcium transport</keyword>